<dbReference type="RefSeq" id="WP_214155784.1">
    <property type="nucleotide sequence ID" value="NZ_JAHBAY010000004.1"/>
</dbReference>
<evidence type="ECO:0000313" key="2">
    <source>
        <dbReference type="Proteomes" id="UP001197247"/>
    </source>
</evidence>
<organism evidence="1 2">
    <name type="scientific">Kineosporia corallincola</name>
    <dbReference type="NCBI Taxonomy" id="2835133"/>
    <lineage>
        <taxon>Bacteria</taxon>
        <taxon>Bacillati</taxon>
        <taxon>Actinomycetota</taxon>
        <taxon>Actinomycetes</taxon>
        <taxon>Kineosporiales</taxon>
        <taxon>Kineosporiaceae</taxon>
        <taxon>Kineosporia</taxon>
    </lineage>
</organism>
<reference evidence="1 2" key="1">
    <citation type="submission" date="2021-05" db="EMBL/GenBank/DDBJ databases">
        <title>Kineosporia and Streptomyces sp. nov. two new marine actinobacteria isolated from Coral.</title>
        <authorList>
            <person name="Buangrab K."/>
            <person name="Sutthacheep M."/>
            <person name="Yeemin T."/>
            <person name="Harunari E."/>
            <person name="Igarashi Y."/>
            <person name="Kanchanasin P."/>
            <person name="Tanasupawat S."/>
            <person name="Phongsopitanun W."/>
        </authorList>
    </citation>
    <scope>NUCLEOTIDE SEQUENCE [LARGE SCALE GENOMIC DNA]</scope>
    <source>
        <strain evidence="1 2">J2-2</strain>
    </source>
</reference>
<comment type="caution">
    <text evidence="1">The sequence shown here is derived from an EMBL/GenBank/DDBJ whole genome shotgun (WGS) entry which is preliminary data.</text>
</comment>
<gene>
    <name evidence="1" type="ORF">KIH74_11160</name>
</gene>
<dbReference type="EMBL" id="JAHBAY010000004">
    <property type="protein sequence ID" value="MBT0769482.1"/>
    <property type="molecule type" value="Genomic_DNA"/>
</dbReference>
<accession>A0ABS5TEH1</accession>
<keyword evidence="2" id="KW-1185">Reference proteome</keyword>
<protein>
    <submittedName>
        <fullName evidence="1">Uncharacterized protein</fullName>
    </submittedName>
</protein>
<dbReference type="Proteomes" id="UP001197247">
    <property type="component" value="Unassembled WGS sequence"/>
</dbReference>
<proteinExistence type="predicted"/>
<sequence>MPDTNDPDIKTFLEYSGRMMHVNALLSGWEKNFATRMVNLRTESTLDSFRRGFAKSLSGGLSPSEYEQETGWEFDTHGEFLDHLHRLWTQCYGDADPTESLTSHRPSA</sequence>
<name>A0ABS5TEH1_9ACTN</name>
<evidence type="ECO:0000313" key="1">
    <source>
        <dbReference type="EMBL" id="MBT0769482.1"/>
    </source>
</evidence>